<proteinExistence type="predicted"/>
<gene>
    <name evidence="2" type="ORF">SD28_02180</name>
</gene>
<feature type="chain" id="PRO_5002051399" evidence="1">
    <location>
        <begin position="29"/>
        <end position="161"/>
    </location>
</feature>
<evidence type="ECO:0000256" key="1">
    <source>
        <dbReference type="SAM" id="SignalP"/>
    </source>
</evidence>
<dbReference type="PROSITE" id="PS51257">
    <property type="entry name" value="PROKAR_LIPOPROTEIN"/>
    <property type="match status" value="1"/>
</dbReference>
<evidence type="ECO:0000313" key="3">
    <source>
        <dbReference type="Proteomes" id="UP000031104"/>
    </source>
</evidence>
<dbReference type="Proteomes" id="UP000031104">
    <property type="component" value="Chromosome"/>
</dbReference>
<keyword evidence="1" id="KW-0732">Signal</keyword>
<dbReference type="KEGG" id="fgu:SD28_02180"/>
<dbReference type="STRING" id="594679.SD28_02180"/>
<dbReference type="EMBL" id="CP010427">
    <property type="protein sequence ID" value="AJC48540.1"/>
    <property type="molecule type" value="Genomic_DNA"/>
</dbReference>
<organism evidence="2 3">
    <name type="scientific">Allofrancisella guangzhouensis</name>
    <dbReference type="NCBI Taxonomy" id="594679"/>
    <lineage>
        <taxon>Bacteria</taxon>
        <taxon>Pseudomonadati</taxon>
        <taxon>Pseudomonadota</taxon>
        <taxon>Gammaproteobacteria</taxon>
        <taxon>Thiotrichales</taxon>
        <taxon>Francisellaceae</taxon>
        <taxon>Allofrancisella</taxon>
    </lineage>
</organism>
<accession>A0A0A8E2X3</accession>
<dbReference type="OrthoDB" id="5604745at2"/>
<evidence type="ECO:0000313" key="2">
    <source>
        <dbReference type="EMBL" id="AJC48540.1"/>
    </source>
</evidence>
<dbReference type="AlphaFoldDB" id="A0A0A8E2X3"/>
<protein>
    <submittedName>
        <fullName evidence="2">Membrane protein</fullName>
    </submittedName>
</protein>
<keyword evidence="3" id="KW-1185">Reference proteome</keyword>
<reference evidence="2 3" key="1">
    <citation type="submission" date="2014-12" db="EMBL/GenBank/DDBJ databases">
        <title>Complete genome sequence of Francisella guanzhouensis strain 08HL01032 isolated from air-conditioning system in China.</title>
        <authorList>
            <person name="Svensson D."/>
            <person name="Ohrman C."/>
            <person name="Backman S."/>
            <person name="Karlsson E."/>
            <person name="Nilsson E."/>
            <person name="Bystrom M."/>
            <person name="Larkeryd A."/>
            <person name="Stenberg P."/>
            <person name="Scholtz H.C."/>
            <person name="Forsman M."/>
            <person name="Sjodin A."/>
        </authorList>
    </citation>
    <scope>NUCLEOTIDE SEQUENCE [LARGE SCALE GENOMIC DNA]</scope>
    <source>
        <strain evidence="2 3">08HL01032</strain>
    </source>
</reference>
<feature type="signal peptide" evidence="1">
    <location>
        <begin position="1"/>
        <end position="28"/>
    </location>
</feature>
<dbReference type="RefSeq" id="WP_039123520.1">
    <property type="nucleotide sequence ID" value="NZ_CP010427.1"/>
</dbReference>
<dbReference type="HOGENOM" id="CLU_090265_3_3_6"/>
<sequence>MKKICSIILLTTISVILVSCSSPGPSYSANSIGQVSQVEQGKIIDIQKVNIKGQDNIGTQIGGFAGGLGGALAGGGSTLGRIAGSIGGAIVGGIAGGVTEKTLTSSEAYQFTIQLRDDKTIAVLQENDKNLHIGDEVTILFAGNNTRITPTATPNKNQAIK</sequence>
<name>A0A0A8E2X3_9GAMM</name>